<dbReference type="Pfam" id="PF13396">
    <property type="entry name" value="PLDc_N"/>
    <property type="match status" value="1"/>
</dbReference>
<feature type="domain" description="PLD phosphodiesterase" evidence="14">
    <location>
        <begin position="228"/>
        <end position="255"/>
    </location>
</feature>
<dbReference type="EMBL" id="FUWL01000003">
    <property type="protein sequence ID" value="SJZ32511.1"/>
    <property type="molecule type" value="Genomic_DNA"/>
</dbReference>
<dbReference type="GO" id="GO:0005886">
    <property type="term" value="C:plasma membrane"/>
    <property type="evidence" value="ECO:0007669"/>
    <property type="project" value="UniProtKB-SubCell"/>
</dbReference>
<protein>
    <recommendedName>
        <fullName evidence="12 13">Cardiolipin synthase</fullName>
        <shortName evidence="12">CL synthase</shortName>
        <ecNumber evidence="12 13">2.7.8.-</ecNumber>
    </recommendedName>
</protein>
<keyword evidence="3 12" id="KW-0444">Lipid biosynthesis</keyword>
<dbReference type="PANTHER" id="PTHR21248:SF22">
    <property type="entry name" value="PHOSPHOLIPASE D"/>
    <property type="match status" value="1"/>
</dbReference>
<keyword evidence="8 12" id="KW-0443">Lipid metabolism</keyword>
<name>A0A1T4JQV0_PORCN</name>
<dbReference type="CDD" id="cd09110">
    <property type="entry name" value="PLDc_CLS_1"/>
    <property type="match status" value="1"/>
</dbReference>
<evidence type="ECO:0000256" key="4">
    <source>
        <dbReference type="ARBA" id="ARBA00022679"/>
    </source>
</evidence>
<dbReference type="CDD" id="cd09112">
    <property type="entry name" value="PLDc_CLS_2"/>
    <property type="match status" value="1"/>
</dbReference>
<comment type="function">
    <text evidence="12">Catalyzes the reversible phosphatidyl group transfer from one phosphatidylglycerol molecule to another to form cardiolipin (CL) (diphosphatidylglycerol) and glycerol.</text>
</comment>
<evidence type="ECO:0000313" key="16">
    <source>
        <dbReference type="Proteomes" id="UP000189956"/>
    </source>
</evidence>
<evidence type="ECO:0000256" key="8">
    <source>
        <dbReference type="ARBA" id="ARBA00023098"/>
    </source>
</evidence>
<evidence type="ECO:0000256" key="10">
    <source>
        <dbReference type="ARBA" id="ARBA00023209"/>
    </source>
</evidence>
<dbReference type="Gene3D" id="3.30.870.10">
    <property type="entry name" value="Endonuclease Chain A"/>
    <property type="match status" value="2"/>
</dbReference>
<dbReference type="PROSITE" id="PS50035">
    <property type="entry name" value="PLD"/>
    <property type="match status" value="2"/>
</dbReference>
<evidence type="ECO:0000256" key="1">
    <source>
        <dbReference type="ARBA" id="ARBA00004651"/>
    </source>
</evidence>
<keyword evidence="9 12" id="KW-0472">Membrane</keyword>
<keyword evidence="7 12" id="KW-1133">Transmembrane helix</keyword>
<feature type="transmembrane region" description="Helical" evidence="12">
    <location>
        <begin position="21"/>
        <end position="38"/>
    </location>
</feature>
<dbReference type="Pfam" id="PF13091">
    <property type="entry name" value="PLDc_2"/>
    <property type="match status" value="2"/>
</dbReference>
<evidence type="ECO:0000256" key="7">
    <source>
        <dbReference type="ARBA" id="ARBA00022989"/>
    </source>
</evidence>
<evidence type="ECO:0000259" key="14">
    <source>
        <dbReference type="PROSITE" id="PS50035"/>
    </source>
</evidence>
<accession>A0A1T4JQV0</accession>
<evidence type="ECO:0000256" key="9">
    <source>
        <dbReference type="ARBA" id="ARBA00023136"/>
    </source>
</evidence>
<dbReference type="Proteomes" id="UP000189956">
    <property type="component" value="Unassembled WGS sequence"/>
</dbReference>
<gene>
    <name evidence="15" type="ORF">SAMN02745205_00291</name>
</gene>
<dbReference type="RefSeq" id="WP_078735495.1">
    <property type="nucleotide sequence ID" value="NZ_FUWL01000003.1"/>
</dbReference>
<feature type="domain" description="PLD phosphodiesterase" evidence="14">
    <location>
        <begin position="407"/>
        <end position="434"/>
    </location>
</feature>
<keyword evidence="6" id="KW-0677">Repeat</keyword>
<evidence type="ECO:0000256" key="5">
    <source>
        <dbReference type="ARBA" id="ARBA00022692"/>
    </source>
</evidence>
<reference evidence="15 16" key="1">
    <citation type="submission" date="2017-02" db="EMBL/GenBank/DDBJ databases">
        <authorList>
            <person name="Peterson S.W."/>
        </authorList>
    </citation>
    <scope>NUCLEOTIDE SEQUENCE [LARGE SCALE GENOMIC DNA]</scope>
    <source>
        <strain evidence="15 16">ATCC 700135</strain>
    </source>
</reference>
<evidence type="ECO:0000256" key="3">
    <source>
        <dbReference type="ARBA" id="ARBA00022516"/>
    </source>
</evidence>
<dbReference type="PANTHER" id="PTHR21248">
    <property type="entry name" value="CARDIOLIPIN SYNTHASE"/>
    <property type="match status" value="1"/>
</dbReference>
<keyword evidence="11 12" id="KW-1208">Phospholipid metabolism</keyword>
<dbReference type="HAMAP" id="MF_01916">
    <property type="entry name" value="Cardiolipin_synth_Cls"/>
    <property type="match status" value="1"/>
</dbReference>
<keyword evidence="2 12" id="KW-1003">Cell membrane</keyword>
<dbReference type="SMART" id="SM00155">
    <property type="entry name" value="PLDc"/>
    <property type="match status" value="2"/>
</dbReference>
<keyword evidence="5 12" id="KW-0812">Transmembrane</keyword>
<feature type="active site" evidence="12">
    <location>
        <position position="240"/>
    </location>
</feature>
<evidence type="ECO:0000256" key="12">
    <source>
        <dbReference type="HAMAP-Rule" id="MF_01916"/>
    </source>
</evidence>
<dbReference type="NCBIfam" id="TIGR04265">
    <property type="entry name" value="bac_cardiolipin"/>
    <property type="match status" value="1"/>
</dbReference>
<keyword evidence="4 12" id="KW-0808">Transferase</keyword>
<dbReference type="InterPro" id="IPR001736">
    <property type="entry name" value="PLipase_D/transphosphatidylase"/>
</dbReference>
<comment type="subcellular location">
    <subcellularLocation>
        <location evidence="1 12">Cell membrane</location>
        <topology evidence="1 12">Multi-pass membrane protein</topology>
    </subcellularLocation>
</comment>
<evidence type="ECO:0000256" key="6">
    <source>
        <dbReference type="ARBA" id="ARBA00022737"/>
    </source>
</evidence>
<dbReference type="GO" id="GO:0008808">
    <property type="term" value="F:cardiolipin synthase activity"/>
    <property type="evidence" value="ECO:0007669"/>
    <property type="project" value="UniProtKB-UniRule"/>
</dbReference>
<feature type="active site" evidence="12">
    <location>
        <position position="419"/>
    </location>
</feature>
<dbReference type="GO" id="GO:0032049">
    <property type="term" value="P:cardiolipin biosynthetic process"/>
    <property type="evidence" value="ECO:0007669"/>
    <property type="project" value="UniProtKB-UniRule"/>
</dbReference>
<feature type="active site" evidence="12">
    <location>
        <position position="412"/>
    </location>
</feature>
<dbReference type="InterPro" id="IPR030874">
    <property type="entry name" value="Cardiolipin_synth_Firmi"/>
</dbReference>
<feature type="active site" evidence="12">
    <location>
        <position position="414"/>
    </location>
</feature>
<dbReference type="InterPro" id="IPR027379">
    <property type="entry name" value="CLS_N"/>
</dbReference>
<dbReference type="AlphaFoldDB" id="A0A1T4JQV0"/>
<proteinExistence type="inferred from homology"/>
<comment type="catalytic activity">
    <reaction evidence="12">
        <text>2 a 1,2-diacyl-sn-glycero-3-phospho-(1'-sn-glycerol) = a cardiolipin + glycerol</text>
        <dbReference type="Rhea" id="RHEA:31451"/>
        <dbReference type="ChEBI" id="CHEBI:17754"/>
        <dbReference type="ChEBI" id="CHEBI:62237"/>
        <dbReference type="ChEBI" id="CHEBI:64716"/>
    </reaction>
</comment>
<feature type="transmembrane region" description="Helical" evidence="12">
    <location>
        <begin position="44"/>
        <end position="65"/>
    </location>
</feature>
<feature type="active site" evidence="12">
    <location>
        <position position="235"/>
    </location>
</feature>
<evidence type="ECO:0000256" key="13">
    <source>
        <dbReference type="NCBIfam" id="TIGR04265"/>
    </source>
</evidence>
<dbReference type="InterPro" id="IPR025202">
    <property type="entry name" value="PLD-like_dom"/>
</dbReference>
<keyword evidence="10 12" id="KW-0594">Phospholipid biosynthesis</keyword>
<dbReference type="EC" id="2.7.8.-" evidence="12 13"/>
<dbReference type="InterPro" id="IPR022924">
    <property type="entry name" value="Cardiolipin_synthase"/>
</dbReference>
<comment type="similarity">
    <text evidence="12">Belongs to the phospholipase D family. Cardiolipin synthase subfamily.</text>
</comment>
<dbReference type="SUPFAM" id="SSF56024">
    <property type="entry name" value="Phospholipase D/nuclease"/>
    <property type="match status" value="2"/>
</dbReference>
<evidence type="ECO:0000256" key="2">
    <source>
        <dbReference type="ARBA" id="ARBA00022475"/>
    </source>
</evidence>
<sequence length="494" mass="56184">MLESFAQLIAEIFSHGMFWRTLYVVITLSIILLVMLENRNPIKAVGWVIILILLPAVGLVTYFFFGRDNRRLRLLSRQAYRRIMNNSIPSIPQEDDGKAMTTQAVSPLIPKTPLSHLIEGQTNAPILVAHSLEVFTDGHSKMGRLYEDIRQAKEHIHVQYYVFSDDDTGKALADLLAIKASEGVKVRVIYDHVGSWEASSRFFKGMRKKGIEVYPFLPVIFPLLTSKVNYRNHRKLIVIDGKIGYVGGMNIANRYTIGNELGIWRDTHVRITGPAINGLQTSFMTDWYVASQRILPIDVYYADHSETTPPERQIPVQFFQSGPTGPWRTLLLALVRAITNARKSVWIETPYFLPNDSLYKAIIGAALSGIDVRLMIPLRGDSRSVRLASDSYIADLLNAGVKVYRYHRSFLHSKLMIVDDELTIIGSANMDFRSMEHNFELTGCIYDRAVNEEMKAVFAQDLKHCTPITAKTWRKRPFGTRLSESFMRLFAPLL</sequence>
<evidence type="ECO:0000313" key="15">
    <source>
        <dbReference type="EMBL" id="SJZ32511.1"/>
    </source>
</evidence>
<evidence type="ECO:0000256" key="11">
    <source>
        <dbReference type="ARBA" id="ARBA00023264"/>
    </source>
</evidence>
<organism evidence="15 16">
    <name type="scientific">Porphyromonas cangingivalis</name>
    <dbReference type="NCBI Taxonomy" id="36874"/>
    <lineage>
        <taxon>Bacteria</taxon>
        <taxon>Pseudomonadati</taxon>
        <taxon>Bacteroidota</taxon>
        <taxon>Bacteroidia</taxon>
        <taxon>Bacteroidales</taxon>
        <taxon>Porphyromonadaceae</taxon>
        <taxon>Porphyromonas</taxon>
    </lineage>
</organism>
<feature type="active site" evidence="12">
    <location>
        <position position="233"/>
    </location>
</feature>